<evidence type="ECO:0000313" key="8">
    <source>
        <dbReference type="EMBL" id="PFG74770.1"/>
    </source>
</evidence>
<evidence type="ECO:0000256" key="6">
    <source>
        <dbReference type="ARBA" id="ARBA00034078"/>
    </source>
</evidence>
<dbReference type="SUPFAM" id="SSF52833">
    <property type="entry name" value="Thioredoxin-like"/>
    <property type="match status" value="1"/>
</dbReference>
<dbReference type="GO" id="GO:0016491">
    <property type="term" value="F:oxidoreductase activity"/>
    <property type="evidence" value="ECO:0007669"/>
    <property type="project" value="InterPro"/>
</dbReference>
<dbReference type="InterPro" id="IPR041921">
    <property type="entry name" value="NuoE_N"/>
</dbReference>
<comment type="similarity">
    <text evidence="1">Belongs to the complex I 24 kDa subunit family.</text>
</comment>
<proteinExistence type="inferred from homology"/>
<dbReference type="CDD" id="cd03064">
    <property type="entry name" value="TRX_Fd_NuoE"/>
    <property type="match status" value="1"/>
</dbReference>
<dbReference type="RefSeq" id="WP_098504129.1">
    <property type="nucleotide sequence ID" value="NZ_PDJQ01000001.1"/>
</dbReference>
<keyword evidence="3 7" id="KW-0479">Metal-binding</keyword>
<dbReference type="InterPro" id="IPR036249">
    <property type="entry name" value="Thioredoxin-like_sf"/>
</dbReference>
<dbReference type="InterPro" id="IPR042128">
    <property type="entry name" value="NuoE_dom"/>
</dbReference>
<reference evidence="8 9" key="1">
    <citation type="submission" date="2017-09" db="EMBL/GenBank/DDBJ databases">
        <title>Sequencing the genomes of two abundant thermophiles in Great Basin hot springs: Thermocrinis jamiesonii and novel Chloroflexi Thermoflexus hugenholtzii.</title>
        <authorList>
            <person name="Hedlund B."/>
        </authorList>
    </citation>
    <scope>NUCLEOTIDE SEQUENCE [LARGE SCALE GENOMIC DNA]</scope>
    <source>
        <strain evidence="8 9">G233</strain>
    </source>
</reference>
<evidence type="ECO:0000256" key="3">
    <source>
        <dbReference type="ARBA" id="ARBA00022723"/>
    </source>
</evidence>
<protein>
    <submittedName>
        <fullName evidence="8">NADH dehydrogenase subunit E</fullName>
    </submittedName>
</protein>
<dbReference type="InterPro" id="IPR002023">
    <property type="entry name" value="NuoE-like"/>
</dbReference>
<evidence type="ECO:0000256" key="4">
    <source>
        <dbReference type="ARBA" id="ARBA00023004"/>
    </source>
</evidence>
<dbReference type="AlphaFoldDB" id="A0A2A9HI38"/>
<dbReference type="PANTHER" id="PTHR43342">
    <property type="entry name" value="NADH-QUINONE OXIDOREDUCTASE, E SUBUNIT"/>
    <property type="match status" value="1"/>
</dbReference>
<dbReference type="Gene3D" id="1.10.10.1590">
    <property type="entry name" value="NADH-quinone oxidoreductase subunit E"/>
    <property type="match status" value="1"/>
</dbReference>
<keyword evidence="9" id="KW-1185">Reference proteome</keyword>
<dbReference type="Proteomes" id="UP000223071">
    <property type="component" value="Unassembled WGS sequence"/>
</dbReference>
<dbReference type="GO" id="GO:0046872">
    <property type="term" value="F:metal ion binding"/>
    <property type="evidence" value="ECO:0007669"/>
    <property type="project" value="UniProtKB-KW"/>
</dbReference>
<dbReference type="Pfam" id="PF01257">
    <property type="entry name" value="2Fe-2S_thioredx"/>
    <property type="match status" value="1"/>
</dbReference>
<comment type="cofactor">
    <cofactor evidence="6">
        <name>[2Fe-2S] cluster</name>
        <dbReference type="ChEBI" id="CHEBI:190135"/>
    </cofactor>
</comment>
<dbReference type="PANTHER" id="PTHR43342:SF1">
    <property type="entry name" value="BIFURCATING [FEFE] HYDROGENASE GAMMA SUBUNIT"/>
    <property type="match status" value="1"/>
</dbReference>
<dbReference type="InterPro" id="IPR028431">
    <property type="entry name" value="NADP_DH_HndA-like"/>
</dbReference>
<comment type="cofactor">
    <cofactor evidence="7">
        <name>[2Fe-2S] cluster</name>
        <dbReference type="ChEBI" id="CHEBI:190135"/>
    </cofactor>
    <text evidence="7">Binds 1 [2Fe-2S] cluster.</text>
</comment>
<sequence length="157" mass="17475">MAAEPGLQELRELVAEFQPGRGHVLPALHKVQRTYGWVPRAAIEVIARQLNTTPALIYGAVTFYSDFRLHPPARYEIAWCCGPACRLRGGEAIREAIQEELGIGLDEQTPDHRFGLHVGQCNGTCHEAPQIWVNGRVRGNLTPESARDIIRSLRDGE</sequence>
<organism evidence="8 9">
    <name type="scientific">Tepidiforma thermophila (strain KCTC 52669 / CGMCC 1.13589 / G233)</name>
    <dbReference type="NCBI Taxonomy" id="2761530"/>
    <lineage>
        <taxon>Bacteria</taxon>
        <taxon>Bacillati</taxon>
        <taxon>Chloroflexota</taxon>
        <taxon>Tepidiformia</taxon>
        <taxon>Tepidiformales</taxon>
        <taxon>Tepidiformaceae</taxon>
        <taxon>Tepidiforma</taxon>
    </lineage>
</organism>
<dbReference type="EMBL" id="PDJQ01000001">
    <property type="protein sequence ID" value="PFG74770.1"/>
    <property type="molecule type" value="Genomic_DNA"/>
</dbReference>
<keyword evidence="5 7" id="KW-0411">Iron-sulfur</keyword>
<evidence type="ECO:0000256" key="1">
    <source>
        <dbReference type="ARBA" id="ARBA00010643"/>
    </source>
</evidence>
<gene>
    <name evidence="8" type="ORF">A9A59_2011</name>
</gene>
<dbReference type="Gene3D" id="3.40.30.10">
    <property type="entry name" value="Glutaredoxin"/>
    <property type="match status" value="1"/>
</dbReference>
<evidence type="ECO:0000256" key="7">
    <source>
        <dbReference type="PIRSR" id="PIRSR000216-1"/>
    </source>
</evidence>
<evidence type="ECO:0000313" key="9">
    <source>
        <dbReference type="Proteomes" id="UP000223071"/>
    </source>
</evidence>
<evidence type="ECO:0000256" key="2">
    <source>
        <dbReference type="ARBA" id="ARBA00022714"/>
    </source>
</evidence>
<accession>A0A2A9HI38</accession>
<feature type="binding site" evidence="7">
    <location>
        <position position="121"/>
    </location>
    <ligand>
        <name>[2Fe-2S] cluster</name>
        <dbReference type="ChEBI" id="CHEBI:190135"/>
    </ligand>
</feature>
<feature type="binding site" evidence="7">
    <location>
        <position position="85"/>
    </location>
    <ligand>
        <name>[2Fe-2S] cluster</name>
        <dbReference type="ChEBI" id="CHEBI:190135"/>
    </ligand>
</feature>
<keyword evidence="4 7" id="KW-0408">Iron</keyword>
<dbReference type="PIRSF" id="PIRSF000216">
    <property type="entry name" value="NADH_DH_24kDa"/>
    <property type="match status" value="1"/>
</dbReference>
<name>A0A2A9HI38_TEPT2</name>
<evidence type="ECO:0000256" key="5">
    <source>
        <dbReference type="ARBA" id="ARBA00023014"/>
    </source>
</evidence>
<keyword evidence="2 7" id="KW-0001">2Fe-2S</keyword>
<dbReference type="GO" id="GO:0051537">
    <property type="term" value="F:2 iron, 2 sulfur cluster binding"/>
    <property type="evidence" value="ECO:0007669"/>
    <property type="project" value="UniProtKB-KW"/>
</dbReference>
<dbReference type="FunFam" id="1.10.10.1590:FF:000001">
    <property type="entry name" value="NADH-quinone oxidoreductase subunit E"/>
    <property type="match status" value="1"/>
</dbReference>
<feature type="binding site" evidence="7">
    <location>
        <position position="80"/>
    </location>
    <ligand>
        <name>[2Fe-2S] cluster</name>
        <dbReference type="ChEBI" id="CHEBI:190135"/>
    </ligand>
</feature>
<comment type="caution">
    <text evidence="8">The sequence shown here is derived from an EMBL/GenBank/DDBJ whole genome shotgun (WGS) entry which is preliminary data.</text>
</comment>
<feature type="binding site" evidence="7">
    <location>
        <position position="125"/>
    </location>
    <ligand>
        <name>[2Fe-2S] cluster</name>
        <dbReference type="ChEBI" id="CHEBI:190135"/>
    </ligand>
</feature>